<accession>A2ZE72</accession>
<name>A2ZE72_ORYSI</name>
<evidence type="ECO:0000313" key="4">
    <source>
        <dbReference type="Proteomes" id="UP000007015"/>
    </source>
</evidence>
<dbReference type="OMA" id="ATCDGWR"/>
<gene>
    <name evidence="3" type="ORF">OsI_36085</name>
</gene>
<dbReference type="Proteomes" id="UP000007015">
    <property type="component" value="Chromosome 11"/>
</dbReference>
<evidence type="ECO:0000313" key="3">
    <source>
        <dbReference type="EMBL" id="EAY80906.1"/>
    </source>
</evidence>
<evidence type="ECO:0000256" key="2">
    <source>
        <dbReference type="SAM" id="Phobius"/>
    </source>
</evidence>
<keyword evidence="4" id="KW-1185">Reference proteome</keyword>
<keyword evidence="2" id="KW-0812">Transmembrane</keyword>
<keyword evidence="2" id="KW-0472">Membrane</keyword>
<organism evidence="3 4">
    <name type="scientific">Oryza sativa subsp. indica</name>
    <name type="common">Rice</name>
    <dbReference type="NCBI Taxonomy" id="39946"/>
    <lineage>
        <taxon>Eukaryota</taxon>
        <taxon>Viridiplantae</taxon>
        <taxon>Streptophyta</taxon>
        <taxon>Embryophyta</taxon>
        <taxon>Tracheophyta</taxon>
        <taxon>Spermatophyta</taxon>
        <taxon>Magnoliopsida</taxon>
        <taxon>Liliopsida</taxon>
        <taxon>Poales</taxon>
        <taxon>Poaceae</taxon>
        <taxon>BOP clade</taxon>
        <taxon>Oryzoideae</taxon>
        <taxon>Oryzeae</taxon>
        <taxon>Oryzinae</taxon>
        <taxon>Oryza</taxon>
        <taxon>Oryza sativa</taxon>
    </lineage>
</organism>
<sequence length="147" mass="14924">MVTGLSWASMVLVVVVTASWWFKARGDGDGGGDGVSRGREGGIIGPCAATSRCSVVAAPLGWIWRVAGCGGRRRRATCDGWRRQLATAARWSRQLAATASANDAGEGIGGSMAEGDNEKAAGSGGGSRRRWLVAATAVTGGMAALDG</sequence>
<proteinExistence type="predicted"/>
<protein>
    <submittedName>
        <fullName evidence="3">Uncharacterized protein</fullName>
    </submittedName>
</protein>
<reference evidence="3 4" key="1">
    <citation type="journal article" date="2005" name="PLoS Biol.">
        <title>The genomes of Oryza sativa: a history of duplications.</title>
        <authorList>
            <person name="Yu J."/>
            <person name="Wang J."/>
            <person name="Lin W."/>
            <person name="Li S."/>
            <person name="Li H."/>
            <person name="Zhou J."/>
            <person name="Ni P."/>
            <person name="Dong W."/>
            <person name="Hu S."/>
            <person name="Zeng C."/>
            <person name="Zhang J."/>
            <person name="Zhang Y."/>
            <person name="Li R."/>
            <person name="Xu Z."/>
            <person name="Li S."/>
            <person name="Li X."/>
            <person name="Zheng H."/>
            <person name="Cong L."/>
            <person name="Lin L."/>
            <person name="Yin J."/>
            <person name="Geng J."/>
            <person name="Li G."/>
            <person name="Shi J."/>
            <person name="Liu J."/>
            <person name="Lv H."/>
            <person name="Li J."/>
            <person name="Wang J."/>
            <person name="Deng Y."/>
            <person name="Ran L."/>
            <person name="Shi X."/>
            <person name="Wang X."/>
            <person name="Wu Q."/>
            <person name="Li C."/>
            <person name="Ren X."/>
            <person name="Wang J."/>
            <person name="Wang X."/>
            <person name="Li D."/>
            <person name="Liu D."/>
            <person name="Zhang X."/>
            <person name="Ji Z."/>
            <person name="Zhao W."/>
            <person name="Sun Y."/>
            <person name="Zhang Z."/>
            <person name="Bao J."/>
            <person name="Han Y."/>
            <person name="Dong L."/>
            <person name="Ji J."/>
            <person name="Chen P."/>
            <person name="Wu S."/>
            <person name="Liu J."/>
            <person name="Xiao Y."/>
            <person name="Bu D."/>
            <person name="Tan J."/>
            <person name="Yang L."/>
            <person name="Ye C."/>
            <person name="Zhang J."/>
            <person name="Xu J."/>
            <person name="Zhou Y."/>
            <person name="Yu Y."/>
            <person name="Zhang B."/>
            <person name="Zhuang S."/>
            <person name="Wei H."/>
            <person name="Liu B."/>
            <person name="Lei M."/>
            <person name="Yu H."/>
            <person name="Li Y."/>
            <person name="Xu H."/>
            <person name="Wei S."/>
            <person name="He X."/>
            <person name="Fang L."/>
            <person name="Zhang Z."/>
            <person name="Zhang Y."/>
            <person name="Huang X."/>
            <person name="Su Z."/>
            <person name="Tong W."/>
            <person name="Li J."/>
            <person name="Tong Z."/>
            <person name="Li S."/>
            <person name="Ye J."/>
            <person name="Wang L."/>
            <person name="Fang L."/>
            <person name="Lei T."/>
            <person name="Chen C."/>
            <person name="Chen H."/>
            <person name="Xu Z."/>
            <person name="Li H."/>
            <person name="Huang H."/>
            <person name="Zhang F."/>
            <person name="Xu H."/>
            <person name="Li N."/>
            <person name="Zhao C."/>
            <person name="Li S."/>
            <person name="Dong L."/>
            <person name="Huang Y."/>
            <person name="Li L."/>
            <person name="Xi Y."/>
            <person name="Qi Q."/>
            <person name="Li W."/>
            <person name="Zhang B."/>
            <person name="Hu W."/>
            <person name="Zhang Y."/>
            <person name="Tian X."/>
            <person name="Jiao Y."/>
            <person name="Liang X."/>
            <person name="Jin J."/>
            <person name="Gao L."/>
            <person name="Zheng W."/>
            <person name="Hao B."/>
            <person name="Liu S."/>
            <person name="Wang W."/>
            <person name="Yuan L."/>
            <person name="Cao M."/>
            <person name="McDermott J."/>
            <person name="Samudrala R."/>
            <person name="Wang J."/>
            <person name="Wong G.K."/>
            <person name="Yang H."/>
        </authorList>
    </citation>
    <scope>NUCLEOTIDE SEQUENCE [LARGE SCALE GENOMIC DNA]</scope>
    <source>
        <strain evidence="4">cv. 93-11</strain>
    </source>
</reference>
<dbReference type="Gramene" id="BGIOSGA035256-TA">
    <property type="protein sequence ID" value="BGIOSGA035256-PA"/>
    <property type="gene ID" value="BGIOSGA035256"/>
</dbReference>
<dbReference type="HOGENOM" id="CLU_1770973_0_0_1"/>
<dbReference type="EMBL" id="CM000136">
    <property type="protein sequence ID" value="EAY80906.1"/>
    <property type="molecule type" value="Genomic_DNA"/>
</dbReference>
<keyword evidence="2" id="KW-1133">Transmembrane helix</keyword>
<dbReference type="AlphaFoldDB" id="A2ZE72"/>
<feature type="region of interest" description="Disordered" evidence="1">
    <location>
        <begin position="106"/>
        <end position="126"/>
    </location>
</feature>
<feature type="transmembrane region" description="Helical" evidence="2">
    <location>
        <begin position="6"/>
        <end position="22"/>
    </location>
</feature>
<evidence type="ECO:0000256" key="1">
    <source>
        <dbReference type="SAM" id="MobiDB-lite"/>
    </source>
</evidence>